<protein>
    <submittedName>
        <fullName evidence="2">Uncharacterized protein</fullName>
    </submittedName>
</protein>
<accession>A0A934T215</accession>
<keyword evidence="3" id="KW-1185">Reference proteome</keyword>
<dbReference type="EMBL" id="JAEPBG010000007">
    <property type="protein sequence ID" value="MBK4736298.1"/>
    <property type="molecule type" value="Genomic_DNA"/>
</dbReference>
<dbReference type="Proteomes" id="UP000622890">
    <property type="component" value="Unassembled WGS sequence"/>
</dbReference>
<organism evidence="2 3">
    <name type="scientific">Noviherbaspirillum pedocola</name>
    <dbReference type="NCBI Taxonomy" id="2801341"/>
    <lineage>
        <taxon>Bacteria</taxon>
        <taxon>Pseudomonadati</taxon>
        <taxon>Pseudomonadota</taxon>
        <taxon>Betaproteobacteria</taxon>
        <taxon>Burkholderiales</taxon>
        <taxon>Oxalobacteraceae</taxon>
        <taxon>Noviherbaspirillum</taxon>
    </lineage>
</organism>
<evidence type="ECO:0000313" key="3">
    <source>
        <dbReference type="Proteomes" id="UP000622890"/>
    </source>
</evidence>
<sequence>MTSPNIPPEQTPSNAPAPEPTRPASVPKPKEIPREQLDHEAPADPDPDDPASP</sequence>
<comment type="caution">
    <text evidence="2">The sequence shown here is derived from an EMBL/GenBank/DDBJ whole genome shotgun (WGS) entry which is preliminary data.</text>
</comment>
<evidence type="ECO:0000256" key="1">
    <source>
        <dbReference type="SAM" id="MobiDB-lite"/>
    </source>
</evidence>
<reference evidence="2" key="1">
    <citation type="submission" date="2021-01" db="EMBL/GenBank/DDBJ databases">
        <title>Genome sequence of strain Noviherbaspirillum sp. DKR-6.</title>
        <authorList>
            <person name="Chaudhary D.K."/>
        </authorList>
    </citation>
    <scope>NUCLEOTIDE SEQUENCE</scope>
    <source>
        <strain evidence="2">DKR-6</strain>
    </source>
</reference>
<feature type="compositionally biased region" description="Acidic residues" evidence="1">
    <location>
        <begin position="43"/>
        <end position="53"/>
    </location>
</feature>
<feature type="compositionally biased region" description="Pro residues" evidence="1">
    <location>
        <begin position="1"/>
        <end position="21"/>
    </location>
</feature>
<feature type="compositionally biased region" description="Basic and acidic residues" evidence="1">
    <location>
        <begin position="28"/>
        <end position="42"/>
    </location>
</feature>
<dbReference type="AlphaFoldDB" id="A0A934T215"/>
<proteinExistence type="predicted"/>
<evidence type="ECO:0000313" key="2">
    <source>
        <dbReference type="EMBL" id="MBK4736298.1"/>
    </source>
</evidence>
<gene>
    <name evidence="2" type="ORF">JJB74_16870</name>
</gene>
<name>A0A934T215_9BURK</name>
<feature type="region of interest" description="Disordered" evidence="1">
    <location>
        <begin position="1"/>
        <end position="53"/>
    </location>
</feature>
<dbReference type="RefSeq" id="WP_200593624.1">
    <property type="nucleotide sequence ID" value="NZ_JAEPBG010000007.1"/>
</dbReference>